<comment type="caution">
    <text evidence="3">The sequence shown here is derived from an EMBL/GenBank/DDBJ whole genome shotgun (WGS) entry which is preliminary data.</text>
</comment>
<keyword evidence="2" id="KW-0472">Membrane</keyword>
<feature type="compositionally biased region" description="Polar residues" evidence="1">
    <location>
        <begin position="1"/>
        <end position="24"/>
    </location>
</feature>
<gene>
    <name evidence="3" type="ORF">GCM10009765_42630</name>
</gene>
<feature type="region of interest" description="Disordered" evidence="1">
    <location>
        <begin position="159"/>
        <end position="205"/>
    </location>
</feature>
<accession>A0ABP4TKF1</accession>
<evidence type="ECO:0000256" key="2">
    <source>
        <dbReference type="SAM" id="Phobius"/>
    </source>
</evidence>
<keyword evidence="4" id="KW-1185">Reference proteome</keyword>
<keyword evidence="2" id="KW-1133">Transmembrane helix</keyword>
<feature type="compositionally biased region" description="Basic residues" evidence="1">
    <location>
        <begin position="325"/>
        <end position="346"/>
    </location>
</feature>
<feature type="region of interest" description="Disordered" evidence="1">
    <location>
        <begin position="294"/>
        <end position="346"/>
    </location>
</feature>
<feature type="compositionally biased region" description="Low complexity" evidence="1">
    <location>
        <begin position="28"/>
        <end position="45"/>
    </location>
</feature>
<sequence>MSNRGVTTPSDPESTHQSGPQSVSDDVPAAGKGSASAGMATTAPMPVVDRARSLDELAAAVMARPVDRGMPARRTSRAVPYTPPPPAPAPVVPSPPRLVVAPPIVEEPVDEEPLVEEPLVEEALVEAPVVDAPVAEEAAAEEPVVEKAVAPAPVTEPVQVPAAQAPDASTPGDAVSDANVSPVQSTDVGESAEPVRQWRPATDESAEEPLPVALMQVHTPVQAEPAPTEPVGPPIVVEPPTQAIVIADPPAEASAETTVETTAETTTETTTTPGRRTEQTAKLAYASLAAPVHYGRPRWEEPTDPMDPPEPYPSRGDDEPGSRQDRRRAKKAAKAPKRSQLHDRRRTAGRRPLFGLVALVILTFGGAFFGWVSADPFWLSVGRGSQGTVTVTDCMSRGVGQTCIGNYKSPGYTARDITIAGLPPSQQKGVQPARMLSAKHAWAYTTSNRGLQMRWGIGAFFALLLGFLAASGTGAKYLRPFGRRRVFAARVLAFAGPVLAFFALIFAALI</sequence>
<feature type="transmembrane region" description="Helical" evidence="2">
    <location>
        <begin position="455"/>
        <end position="475"/>
    </location>
</feature>
<feature type="compositionally biased region" description="Low complexity" evidence="1">
    <location>
        <begin position="251"/>
        <end position="274"/>
    </location>
</feature>
<feature type="region of interest" description="Disordered" evidence="1">
    <location>
        <begin position="68"/>
        <end position="96"/>
    </location>
</feature>
<feature type="compositionally biased region" description="Polar residues" evidence="1">
    <location>
        <begin position="178"/>
        <end position="188"/>
    </location>
</feature>
<proteinExistence type="predicted"/>
<dbReference type="EMBL" id="BAAANY010000015">
    <property type="protein sequence ID" value="GAA1688639.1"/>
    <property type="molecule type" value="Genomic_DNA"/>
</dbReference>
<dbReference type="Proteomes" id="UP001500618">
    <property type="component" value="Unassembled WGS sequence"/>
</dbReference>
<keyword evidence="2" id="KW-0812">Transmembrane</keyword>
<evidence type="ECO:0000313" key="4">
    <source>
        <dbReference type="Proteomes" id="UP001500618"/>
    </source>
</evidence>
<feature type="transmembrane region" description="Helical" evidence="2">
    <location>
        <begin position="353"/>
        <end position="374"/>
    </location>
</feature>
<protein>
    <recommendedName>
        <fullName evidence="5">DUF3592 domain-containing protein</fullName>
    </recommendedName>
</protein>
<feature type="transmembrane region" description="Helical" evidence="2">
    <location>
        <begin position="487"/>
        <end position="509"/>
    </location>
</feature>
<evidence type="ECO:0000313" key="3">
    <source>
        <dbReference type="EMBL" id="GAA1688639.1"/>
    </source>
</evidence>
<name>A0ABP4TKF1_9ACTN</name>
<feature type="region of interest" description="Disordered" evidence="1">
    <location>
        <begin position="1"/>
        <end position="45"/>
    </location>
</feature>
<feature type="region of interest" description="Disordered" evidence="1">
    <location>
        <begin position="251"/>
        <end position="279"/>
    </location>
</feature>
<feature type="compositionally biased region" description="Basic and acidic residues" evidence="1">
    <location>
        <begin position="315"/>
        <end position="324"/>
    </location>
</feature>
<evidence type="ECO:0008006" key="5">
    <source>
        <dbReference type="Google" id="ProtNLM"/>
    </source>
</evidence>
<feature type="compositionally biased region" description="Pro residues" evidence="1">
    <location>
        <begin position="81"/>
        <end position="96"/>
    </location>
</feature>
<feature type="compositionally biased region" description="Low complexity" evidence="1">
    <location>
        <begin position="159"/>
        <end position="168"/>
    </location>
</feature>
<organism evidence="3 4">
    <name type="scientific">Fodinicola feengrottensis</name>
    <dbReference type="NCBI Taxonomy" id="435914"/>
    <lineage>
        <taxon>Bacteria</taxon>
        <taxon>Bacillati</taxon>
        <taxon>Actinomycetota</taxon>
        <taxon>Actinomycetes</taxon>
        <taxon>Mycobacteriales</taxon>
        <taxon>Fodinicola</taxon>
    </lineage>
</organism>
<evidence type="ECO:0000256" key="1">
    <source>
        <dbReference type="SAM" id="MobiDB-lite"/>
    </source>
</evidence>
<reference evidence="4" key="1">
    <citation type="journal article" date="2019" name="Int. J. Syst. Evol. Microbiol.">
        <title>The Global Catalogue of Microorganisms (GCM) 10K type strain sequencing project: providing services to taxonomists for standard genome sequencing and annotation.</title>
        <authorList>
            <consortium name="The Broad Institute Genomics Platform"/>
            <consortium name="The Broad Institute Genome Sequencing Center for Infectious Disease"/>
            <person name="Wu L."/>
            <person name="Ma J."/>
        </authorList>
    </citation>
    <scope>NUCLEOTIDE SEQUENCE [LARGE SCALE GENOMIC DNA]</scope>
    <source>
        <strain evidence="4">JCM 14718</strain>
    </source>
</reference>